<dbReference type="EMBL" id="GCHU01011835">
    <property type="protein sequence ID" value="JAG87630.1"/>
    <property type="molecule type" value="Transcribed_RNA"/>
</dbReference>
<dbReference type="Gene3D" id="1.10.238.10">
    <property type="entry name" value="EF-hand"/>
    <property type="match status" value="1"/>
</dbReference>
<dbReference type="PANTHER" id="PTHR12281">
    <property type="entry name" value="RP42 RELATED"/>
    <property type="match status" value="1"/>
</dbReference>
<dbReference type="InterPro" id="IPR011992">
    <property type="entry name" value="EF-hand-dom_pair"/>
</dbReference>
<dbReference type="InterPro" id="IPR042460">
    <property type="entry name" value="DCN1-like_PONY"/>
</dbReference>
<dbReference type="GO" id="GO:0032182">
    <property type="term" value="F:ubiquitin-like protein binding"/>
    <property type="evidence" value="ECO:0007669"/>
    <property type="project" value="TreeGrafter"/>
</dbReference>
<dbReference type="GO" id="GO:0045116">
    <property type="term" value="P:protein neddylation"/>
    <property type="evidence" value="ECO:0007669"/>
    <property type="project" value="TreeGrafter"/>
</dbReference>
<accession>A0A0C9QSF2</accession>
<dbReference type="InterPro" id="IPR005176">
    <property type="entry name" value="PONY_dom"/>
</dbReference>
<reference evidence="3" key="1">
    <citation type="submission" date="2015-02" db="EMBL/GenBank/DDBJ databases">
        <title>A transcriptome of Wollemia nobilis - a relic of Gondwana.</title>
        <authorList>
            <person name="Chia J.Y."/>
            <person name="Leong Y.S."/>
            <person name="Abdul Karim S."/>
            <person name="Wan Azmi N."/>
            <person name="Hercus R."/>
            <person name="Croft L."/>
        </authorList>
    </citation>
    <scope>NUCLEOTIDE SEQUENCE</scope>
    <source>
        <strain evidence="3">MaeBrown</strain>
        <tissue evidence="3">Leaf</tissue>
    </source>
</reference>
<dbReference type="Gene3D" id="1.10.238.200">
    <property type="entry name" value="Cullin, PONY binding domain"/>
    <property type="match status" value="1"/>
</dbReference>
<dbReference type="GO" id="GO:0097602">
    <property type="term" value="F:cullin family protein binding"/>
    <property type="evidence" value="ECO:0007669"/>
    <property type="project" value="TreeGrafter"/>
</dbReference>
<evidence type="ECO:0000259" key="2">
    <source>
        <dbReference type="PROSITE" id="PS51229"/>
    </source>
</evidence>
<dbReference type="SUPFAM" id="SSF47473">
    <property type="entry name" value="EF-hand"/>
    <property type="match status" value="1"/>
</dbReference>
<dbReference type="GO" id="GO:0031624">
    <property type="term" value="F:ubiquitin conjugating enzyme binding"/>
    <property type="evidence" value="ECO:0007669"/>
    <property type="project" value="TreeGrafter"/>
</dbReference>
<sequence>MRRSSTRKSAANAAKADTFGSTGIDPFRSAANKAATKELERIDALFQRYADKDGVIGPEKIESLCMDLGVEVTDVRVLMLAWKMRAASQGYFTLEEWRRGLKALKVDTIDKLRKALPALEQEAMRPHSFLDFYTYSFRYCLTEERQKSLDIESVCQLLEMVLGKRNPAQVESFVEFLKNQKEYKAINLDQWLSFLRFCDEIDYPDFENYDSSLAWPLILDHYVEWAQERQC</sequence>
<evidence type="ECO:0000256" key="1">
    <source>
        <dbReference type="RuleBase" id="RU410713"/>
    </source>
</evidence>
<name>A0A0C9QSF2_9CONI</name>
<dbReference type="Pfam" id="PF03556">
    <property type="entry name" value="Cullin_binding"/>
    <property type="match status" value="1"/>
</dbReference>
<evidence type="ECO:0000313" key="3">
    <source>
        <dbReference type="EMBL" id="JAG87630.1"/>
    </source>
</evidence>
<dbReference type="GO" id="GO:0000151">
    <property type="term" value="C:ubiquitin ligase complex"/>
    <property type="evidence" value="ECO:0007669"/>
    <property type="project" value="TreeGrafter"/>
</dbReference>
<dbReference type="PROSITE" id="PS51229">
    <property type="entry name" value="DCUN1"/>
    <property type="match status" value="1"/>
</dbReference>
<dbReference type="PANTHER" id="PTHR12281:SF12">
    <property type="entry name" value="DEFECTIVE IN CULLIN NEDDYLATION PROTEIN"/>
    <property type="match status" value="1"/>
</dbReference>
<dbReference type="AlphaFoldDB" id="A0A0C9QSF2"/>
<feature type="domain" description="DCUN1" evidence="2">
    <location>
        <begin position="37"/>
        <end position="227"/>
    </location>
</feature>
<dbReference type="InterPro" id="IPR014764">
    <property type="entry name" value="DCN-prot"/>
</dbReference>
<comment type="function">
    <text evidence="1">Neddylation of cullins play an essential role in the regulation of SCF-type complexes activity.</text>
</comment>
<organism evidence="3">
    <name type="scientific">Wollemia nobilis</name>
    <dbReference type="NCBI Taxonomy" id="56998"/>
    <lineage>
        <taxon>Eukaryota</taxon>
        <taxon>Viridiplantae</taxon>
        <taxon>Streptophyta</taxon>
        <taxon>Embryophyta</taxon>
        <taxon>Tracheophyta</taxon>
        <taxon>Spermatophyta</taxon>
        <taxon>Pinopsida</taxon>
        <taxon>Pinidae</taxon>
        <taxon>Conifers II</taxon>
        <taxon>Araucariales</taxon>
        <taxon>Araucariaceae</taxon>
        <taxon>Wollemia</taxon>
    </lineage>
</organism>
<proteinExistence type="predicted"/>
<protein>
    <recommendedName>
        <fullName evidence="1">Defective in cullin neddylation protein</fullName>
    </recommendedName>
</protein>